<accession>A0AAD1S4M4</accession>
<dbReference type="EMBL" id="OW240916">
    <property type="protein sequence ID" value="CAH2292712.1"/>
    <property type="molecule type" value="Genomic_DNA"/>
</dbReference>
<dbReference type="Proteomes" id="UP001295444">
    <property type="component" value="Chromosome 05"/>
</dbReference>
<feature type="region of interest" description="Disordered" evidence="1">
    <location>
        <begin position="1"/>
        <end position="112"/>
    </location>
</feature>
<name>A0AAD1S4M4_PELCU</name>
<feature type="compositionally biased region" description="Basic and acidic residues" evidence="1">
    <location>
        <begin position="1"/>
        <end position="15"/>
    </location>
</feature>
<evidence type="ECO:0000313" key="3">
    <source>
        <dbReference type="Proteomes" id="UP001295444"/>
    </source>
</evidence>
<reference evidence="2" key="1">
    <citation type="submission" date="2022-03" db="EMBL/GenBank/DDBJ databases">
        <authorList>
            <person name="Alioto T."/>
            <person name="Alioto T."/>
            <person name="Gomez Garrido J."/>
        </authorList>
    </citation>
    <scope>NUCLEOTIDE SEQUENCE</scope>
</reference>
<feature type="non-terminal residue" evidence="2">
    <location>
        <position position="112"/>
    </location>
</feature>
<feature type="compositionally biased region" description="Basic residues" evidence="1">
    <location>
        <begin position="16"/>
        <end position="29"/>
    </location>
</feature>
<dbReference type="AlphaFoldDB" id="A0AAD1S4M4"/>
<protein>
    <submittedName>
        <fullName evidence="2">Uncharacterized protein</fullName>
    </submittedName>
</protein>
<sequence>MVTHPHRDGTSQHQDKHPRHQHMILKRHTTTLTSTPGHPRSPSGPTVGEPQPRRYTGSNPNPNLNPPYPDHLNQHQTPYPVPLPKPSTKQKGAKHTHEPGRHTGKPKQLPEL</sequence>
<evidence type="ECO:0000256" key="1">
    <source>
        <dbReference type="SAM" id="MobiDB-lite"/>
    </source>
</evidence>
<organism evidence="2 3">
    <name type="scientific">Pelobates cultripes</name>
    <name type="common">Western spadefoot toad</name>
    <dbReference type="NCBI Taxonomy" id="61616"/>
    <lineage>
        <taxon>Eukaryota</taxon>
        <taxon>Metazoa</taxon>
        <taxon>Chordata</taxon>
        <taxon>Craniata</taxon>
        <taxon>Vertebrata</taxon>
        <taxon>Euteleostomi</taxon>
        <taxon>Amphibia</taxon>
        <taxon>Batrachia</taxon>
        <taxon>Anura</taxon>
        <taxon>Pelobatoidea</taxon>
        <taxon>Pelobatidae</taxon>
        <taxon>Pelobates</taxon>
    </lineage>
</organism>
<evidence type="ECO:0000313" key="2">
    <source>
        <dbReference type="EMBL" id="CAH2292712.1"/>
    </source>
</evidence>
<proteinExistence type="predicted"/>
<keyword evidence="3" id="KW-1185">Reference proteome</keyword>
<gene>
    <name evidence="2" type="ORF">PECUL_23A050507</name>
</gene>